<protein>
    <submittedName>
        <fullName evidence="3">Putative arylsulfatase regulatory protein</fullName>
    </submittedName>
</protein>
<evidence type="ECO:0000313" key="3">
    <source>
        <dbReference type="EMBL" id="GAM61210.1"/>
    </source>
</evidence>
<dbReference type="SUPFAM" id="SSF102114">
    <property type="entry name" value="Radical SAM enzymes"/>
    <property type="match status" value="1"/>
</dbReference>
<dbReference type="InterPro" id="IPR013785">
    <property type="entry name" value="Aldolase_TIM"/>
</dbReference>
<reference evidence="3 4" key="1">
    <citation type="submission" date="2015-01" db="EMBL/GenBank/DDBJ databases">
        <title>Vibrio sp. C5 JCM 19232 whole genome shotgun sequence.</title>
        <authorList>
            <person name="Sawabe T."/>
            <person name="Meirelles P."/>
            <person name="Feng G."/>
            <person name="Sayaka M."/>
            <person name="Hattori M."/>
            <person name="Ohkuma M."/>
        </authorList>
    </citation>
    <scope>NUCLEOTIDE SEQUENCE [LARGE SCALE GENOMIC DNA]</scope>
    <source>
        <strain evidence="3 4">JCM19232</strain>
    </source>
</reference>
<dbReference type="PANTHER" id="PTHR43273">
    <property type="entry name" value="ANAEROBIC SULFATASE-MATURATING ENZYME HOMOLOG ASLB-RELATED"/>
    <property type="match status" value="1"/>
</dbReference>
<dbReference type="GO" id="GO:0016491">
    <property type="term" value="F:oxidoreductase activity"/>
    <property type="evidence" value="ECO:0007669"/>
    <property type="project" value="InterPro"/>
</dbReference>
<dbReference type="AlphaFoldDB" id="A0A0B8P354"/>
<comment type="cofactor">
    <cofactor evidence="1">
        <name>[4Fe-4S] cluster</name>
        <dbReference type="ChEBI" id="CHEBI:49883"/>
    </cofactor>
</comment>
<dbReference type="InterPro" id="IPR058240">
    <property type="entry name" value="rSAM_sf"/>
</dbReference>
<gene>
    <name evidence="3" type="ORF">JCM19232_4152</name>
</gene>
<name>A0A0B8P354_9VIBR</name>
<evidence type="ECO:0000256" key="1">
    <source>
        <dbReference type="ARBA" id="ARBA00001966"/>
    </source>
</evidence>
<evidence type="ECO:0000259" key="2">
    <source>
        <dbReference type="Pfam" id="PF13186"/>
    </source>
</evidence>
<dbReference type="EMBL" id="BBSA01000002">
    <property type="protein sequence ID" value="GAM61210.1"/>
    <property type="molecule type" value="Genomic_DNA"/>
</dbReference>
<dbReference type="Gene3D" id="3.20.20.70">
    <property type="entry name" value="Aldolase class I"/>
    <property type="match status" value="1"/>
</dbReference>
<sequence>MEPNGDLYTCDHYVYPEHKVGNIHHDNLEGIIYGEKQQEFGYNKIESLTRECQTCEYVFACYGECPKNRFIKNKNGEAIKTTCVLAGRNTLPISTSAWQESRALWLSGEVWSLQR</sequence>
<dbReference type="InterPro" id="IPR023885">
    <property type="entry name" value="4Fe4S-binding_SPASM_dom"/>
</dbReference>
<dbReference type="InterPro" id="IPR023867">
    <property type="entry name" value="Sulphatase_maturase_rSAM"/>
</dbReference>
<comment type="caution">
    <text evidence="3">The sequence shown here is derived from an EMBL/GenBank/DDBJ whole genome shotgun (WGS) entry which is preliminary data.</text>
</comment>
<organism evidence="3 4">
    <name type="scientific">Vibrio ishigakensis</name>
    <dbReference type="NCBI Taxonomy" id="1481914"/>
    <lineage>
        <taxon>Bacteria</taxon>
        <taxon>Pseudomonadati</taxon>
        <taxon>Pseudomonadota</taxon>
        <taxon>Gammaproteobacteria</taxon>
        <taxon>Vibrionales</taxon>
        <taxon>Vibrionaceae</taxon>
        <taxon>Vibrio</taxon>
    </lineage>
</organism>
<evidence type="ECO:0000313" key="4">
    <source>
        <dbReference type="Proteomes" id="UP000031670"/>
    </source>
</evidence>
<dbReference type="Pfam" id="PF13186">
    <property type="entry name" value="SPASM"/>
    <property type="match status" value="1"/>
</dbReference>
<accession>A0A0B8P354</accession>
<feature type="domain" description="4Fe4S-binding SPASM" evidence="2">
    <location>
        <begin position="2"/>
        <end position="56"/>
    </location>
</feature>
<dbReference type="NCBIfam" id="TIGR04085">
    <property type="entry name" value="rSAM_more_4Fe4S"/>
    <property type="match status" value="1"/>
</dbReference>
<reference evidence="3 4" key="2">
    <citation type="submission" date="2015-01" db="EMBL/GenBank/DDBJ databases">
        <authorList>
            <consortium name="NBRP consortium"/>
            <person name="Sawabe T."/>
            <person name="Meirelles P."/>
            <person name="Feng G."/>
            <person name="Sayaka M."/>
            <person name="Hattori M."/>
            <person name="Ohkuma M."/>
        </authorList>
    </citation>
    <scope>NUCLEOTIDE SEQUENCE [LARGE SCALE GENOMIC DNA]</scope>
    <source>
        <strain evidence="3 4">JCM19232</strain>
    </source>
</reference>
<dbReference type="PANTHER" id="PTHR43273:SF3">
    <property type="entry name" value="ANAEROBIC SULFATASE-MATURATING ENZYME HOMOLOG ASLB-RELATED"/>
    <property type="match status" value="1"/>
</dbReference>
<dbReference type="Proteomes" id="UP000031670">
    <property type="component" value="Unassembled WGS sequence"/>
</dbReference>
<proteinExistence type="predicted"/>